<dbReference type="PANTHER" id="PTHR43255:SF1">
    <property type="entry name" value="IRON-SULFUR-BINDING OXIDOREDUCTASE FADF-RELATED"/>
    <property type="match status" value="1"/>
</dbReference>
<feature type="domain" description="Cysteine-rich" evidence="6">
    <location>
        <begin position="200"/>
        <end position="280"/>
    </location>
</feature>
<protein>
    <recommendedName>
        <fullName evidence="6">Cysteine-rich domain-containing protein</fullName>
    </recommendedName>
</protein>
<dbReference type="GO" id="GO:0046872">
    <property type="term" value="F:metal ion binding"/>
    <property type="evidence" value="ECO:0007669"/>
    <property type="project" value="UniProtKB-KW"/>
</dbReference>
<organism evidence="7">
    <name type="scientific">marine sediment metagenome</name>
    <dbReference type="NCBI Taxonomy" id="412755"/>
    <lineage>
        <taxon>unclassified sequences</taxon>
        <taxon>metagenomes</taxon>
        <taxon>ecological metagenomes</taxon>
    </lineage>
</organism>
<name>X1DYR6_9ZZZZ</name>
<keyword evidence="1" id="KW-0004">4Fe-4S</keyword>
<dbReference type="GO" id="GO:0016491">
    <property type="term" value="F:oxidoreductase activity"/>
    <property type="evidence" value="ECO:0007669"/>
    <property type="project" value="UniProtKB-KW"/>
</dbReference>
<evidence type="ECO:0000256" key="3">
    <source>
        <dbReference type="ARBA" id="ARBA00023002"/>
    </source>
</evidence>
<feature type="non-terminal residue" evidence="7">
    <location>
        <position position="284"/>
    </location>
</feature>
<dbReference type="InterPro" id="IPR004017">
    <property type="entry name" value="Cys_rich_dom"/>
</dbReference>
<keyword evidence="3" id="KW-0560">Oxidoreductase</keyword>
<evidence type="ECO:0000256" key="5">
    <source>
        <dbReference type="ARBA" id="ARBA00023014"/>
    </source>
</evidence>
<evidence type="ECO:0000256" key="4">
    <source>
        <dbReference type="ARBA" id="ARBA00023004"/>
    </source>
</evidence>
<keyword evidence="5" id="KW-0411">Iron-sulfur</keyword>
<evidence type="ECO:0000313" key="7">
    <source>
        <dbReference type="EMBL" id="GAH01518.1"/>
    </source>
</evidence>
<proteinExistence type="predicted"/>
<feature type="domain" description="Cysteine-rich" evidence="6">
    <location>
        <begin position="87"/>
        <end position="165"/>
    </location>
</feature>
<dbReference type="GO" id="GO:0051539">
    <property type="term" value="F:4 iron, 4 sulfur cluster binding"/>
    <property type="evidence" value="ECO:0007669"/>
    <property type="project" value="UniProtKB-KW"/>
</dbReference>
<gene>
    <name evidence="7" type="ORF">S01H4_43763</name>
</gene>
<evidence type="ECO:0000259" key="6">
    <source>
        <dbReference type="Pfam" id="PF02754"/>
    </source>
</evidence>
<comment type="caution">
    <text evidence="7">The sequence shown here is derived from an EMBL/GenBank/DDBJ whole genome shotgun (WGS) entry which is preliminary data.</text>
</comment>
<dbReference type="EMBL" id="BART01024178">
    <property type="protein sequence ID" value="GAH01518.1"/>
    <property type="molecule type" value="Genomic_DNA"/>
</dbReference>
<evidence type="ECO:0000256" key="2">
    <source>
        <dbReference type="ARBA" id="ARBA00022723"/>
    </source>
</evidence>
<feature type="non-terminal residue" evidence="7">
    <location>
        <position position="1"/>
    </location>
</feature>
<evidence type="ECO:0000256" key="1">
    <source>
        <dbReference type="ARBA" id="ARBA00022485"/>
    </source>
</evidence>
<accession>X1DYR6</accession>
<dbReference type="InterPro" id="IPR051460">
    <property type="entry name" value="HdrC_iron-sulfur_subunit"/>
</dbReference>
<keyword evidence="2" id="KW-0479">Metal-binding</keyword>
<dbReference type="Pfam" id="PF02754">
    <property type="entry name" value="CCG"/>
    <property type="match status" value="2"/>
</dbReference>
<reference evidence="7" key="1">
    <citation type="journal article" date="2014" name="Front. Microbiol.">
        <title>High frequency of phylogenetically diverse reductive dehalogenase-homologous genes in deep subseafloor sedimentary metagenomes.</title>
        <authorList>
            <person name="Kawai M."/>
            <person name="Futagami T."/>
            <person name="Toyoda A."/>
            <person name="Takaki Y."/>
            <person name="Nishi S."/>
            <person name="Hori S."/>
            <person name="Arai W."/>
            <person name="Tsubouchi T."/>
            <person name="Morono Y."/>
            <person name="Uchiyama I."/>
            <person name="Ito T."/>
            <person name="Fujiyama A."/>
            <person name="Inagaki F."/>
            <person name="Takami H."/>
        </authorList>
    </citation>
    <scope>NUCLEOTIDE SEQUENCE</scope>
    <source>
        <strain evidence="7">Expedition CK06-06</strain>
    </source>
</reference>
<dbReference type="GO" id="GO:0005886">
    <property type="term" value="C:plasma membrane"/>
    <property type="evidence" value="ECO:0007669"/>
    <property type="project" value="TreeGrafter"/>
</dbReference>
<keyword evidence="4" id="KW-0408">Iron</keyword>
<dbReference type="AlphaFoldDB" id="X1DYR6"/>
<sequence length="284" mass="33306">VRNLIKNQDNIKFKQEDYYKLYNCVHCGECETEEERLQLKQKFLEDGNKVDGLDDMLECFRKYRTPYPSNKMRIKRPEGIPTESDTLFYMGCLSTIRIPKYTENSLEYLLKQKVDFTILKEEICCGWPWFASGCNEEFEICKKENIEIFKKFKKVICLCPACYFLFNKYYKPEMDSKTEFKYISDYLKPSDVKKSGKVGVQHLCQLMNRDKTGVDKLVTSILEKSGYEVIDIPHWCCGGGLGYMHRTDVIDKVANKRMSDFDTAGGDYSTTYCPSCWWVLARYS</sequence>
<dbReference type="PANTHER" id="PTHR43255">
    <property type="entry name" value="IRON-SULFUR-BINDING OXIDOREDUCTASE FADF-RELATED-RELATED"/>
    <property type="match status" value="1"/>
</dbReference>